<feature type="domain" description="NodB homology" evidence="1">
    <location>
        <begin position="535"/>
        <end position="734"/>
    </location>
</feature>
<organism evidence="2 3">
    <name type="scientific">Treponema succinifaciens (strain ATCC 33096 / DSM 2489 / 6091)</name>
    <dbReference type="NCBI Taxonomy" id="869209"/>
    <lineage>
        <taxon>Bacteria</taxon>
        <taxon>Pseudomonadati</taxon>
        <taxon>Spirochaetota</taxon>
        <taxon>Spirochaetia</taxon>
        <taxon>Spirochaetales</taxon>
        <taxon>Treponemataceae</taxon>
        <taxon>Treponema</taxon>
    </lineage>
</organism>
<dbReference type="AlphaFoldDB" id="F2NV94"/>
<dbReference type="OrthoDB" id="9806342at2"/>
<dbReference type="InterPro" id="IPR002509">
    <property type="entry name" value="NODB_dom"/>
</dbReference>
<dbReference type="KEGG" id="tsu:Tresu_0376"/>
<dbReference type="HOGENOM" id="CLU_019935_0_0_12"/>
<dbReference type="Pfam" id="PF01522">
    <property type="entry name" value="Polysacc_deac_1"/>
    <property type="match status" value="1"/>
</dbReference>
<dbReference type="SUPFAM" id="SSF82171">
    <property type="entry name" value="DPP6 N-terminal domain-like"/>
    <property type="match status" value="1"/>
</dbReference>
<reference evidence="2 3" key="1">
    <citation type="journal article" date="2011" name="Stand. Genomic Sci.">
        <title>Complete genome sequence of Treponema succinifaciens type strain (6091).</title>
        <authorList>
            <person name="Han C."/>
            <person name="Gronow S."/>
            <person name="Teshima H."/>
            <person name="Lapidus A."/>
            <person name="Nolan M."/>
            <person name="Lucas S."/>
            <person name="Hammon N."/>
            <person name="Deshpande S."/>
            <person name="Cheng J.F."/>
            <person name="Zeytun A."/>
            <person name="Tapia R."/>
            <person name="Goodwin L."/>
            <person name="Pitluck S."/>
            <person name="Liolios K."/>
            <person name="Pagani I."/>
            <person name="Ivanova N."/>
            <person name="Mavromatis K."/>
            <person name="Mikhailova N."/>
            <person name="Huntemann M."/>
            <person name="Pati A."/>
            <person name="Chen A."/>
            <person name="Palaniappan K."/>
            <person name="Land M."/>
            <person name="Hauser L."/>
            <person name="Brambilla E.M."/>
            <person name="Rohde M."/>
            <person name="Goker M."/>
            <person name="Woyke T."/>
            <person name="Bristow J."/>
            <person name="Eisen J.A."/>
            <person name="Markowitz V."/>
            <person name="Hugenholtz P."/>
            <person name="Kyrpides N.C."/>
            <person name="Klenk H.P."/>
            <person name="Detter J.C."/>
        </authorList>
    </citation>
    <scope>NUCLEOTIDE SEQUENCE [LARGE SCALE GENOMIC DNA]</scope>
    <source>
        <strain evidence="3">ATCC 33096 / DSM 2489 / 6091</strain>
    </source>
</reference>
<evidence type="ECO:0000259" key="1">
    <source>
        <dbReference type="PROSITE" id="PS51677"/>
    </source>
</evidence>
<dbReference type="GO" id="GO:0005975">
    <property type="term" value="P:carbohydrate metabolic process"/>
    <property type="evidence" value="ECO:0007669"/>
    <property type="project" value="InterPro"/>
</dbReference>
<dbReference type="eggNOG" id="COG0726">
    <property type="taxonomic scope" value="Bacteria"/>
</dbReference>
<dbReference type="GeneID" id="302997592"/>
<accession>F2NV94</accession>
<keyword evidence="3" id="KW-1185">Reference proteome</keyword>
<dbReference type="EMBL" id="CP002631">
    <property type="protein sequence ID" value="AEB13329.1"/>
    <property type="molecule type" value="Genomic_DNA"/>
</dbReference>
<dbReference type="CDD" id="cd10917">
    <property type="entry name" value="CE4_NodB_like_6s_7s"/>
    <property type="match status" value="1"/>
</dbReference>
<dbReference type="PROSITE" id="PS51677">
    <property type="entry name" value="NODB"/>
    <property type="match status" value="1"/>
</dbReference>
<dbReference type="InterPro" id="IPR011330">
    <property type="entry name" value="Glyco_hydro/deAcase_b/a-brl"/>
</dbReference>
<protein>
    <submittedName>
        <fullName evidence="2">Polysaccharide deacetylase</fullName>
    </submittedName>
</protein>
<sequence>MNKNFKLCSFAFIVFFAFIFPAFSQIEFGSLDLNKDDFLIFSAEQNIPGTVSYKSLFFTQLDEQKIKKEPVILTCFPEKMELLNENKILQIRNRYGTAKYSVEDKNLKWTSLAFGIPENYSRANLISASPDGNYFCYVKKTKNTTGKLFVVDCKTQEEKVLLEKTSFSYKSINAKWSPDSKFLLYEKDGCVYFITPSELFKKINLPESYRKIGDGTIDNVQWTQSGNIIYVSNGLVFLIEENELYTRGLYAALIGSGKIIGRIPNAFDPLKDKFWTNEDGTKFAVVSSKNTLYIYSAMENPELSYLKPEGVFPFSEIDGICCDFKIFWSGASSPVLWCDSFSFENPKRVSYAYSIKEKMELLFKTENSISPVVSPDRKKIAYTDAGKFFVYDISAQKVVLSKPEEKIVSAAWNGNFSIYIGGEETVKLVNFRGDEKLLFLSSACQPYWSNEKILCKSEISKDTFVYEADKNTWRATLSSSTENFSRLEKNGRYRVFLGSSVNSKFSNSIYVRSLSGKTKTYSVYKETEKYSEPLKKVSLVFDALKNSEGLAEVLYTLDDFRVRGTFFLNGEFIRRYPHKAKQIAFSGNECASMFFSCADLVENNFIVDKDFIQRGLARNEDEFFTATGKELSLYWHAPFYHSNQLMKTAGTEAGYNYVEVFNKFNDRITFEESKESGKEYLNASSLVDSFAENLYDGIVIPVSIGTMDGTRRDYLYEKLDLLISSILENGYEIVSLKDLH</sequence>
<dbReference type="STRING" id="869209.Tresu_0376"/>
<proteinExistence type="predicted"/>
<dbReference type="Pfam" id="PF07676">
    <property type="entry name" value="PD40"/>
    <property type="match status" value="1"/>
</dbReference>
<dbReference type="Proteomes" id="UP000006852">
    <property type="component" value="Chromosome"/>
</dbReference>
<dbReference type="SUPFAM" id="SSF88713">
    <property type="entry name" value="Glycoside hydrolase/deacetylase"/>
    <property type="match status" value="1"/>
</dbReference>
<evidence type="ECO:0000313" key="3">
    <source>
        <dbReference type="Proteomes" id="UP000006852"/>
    </source>
</evidence>
<dbReference type="RefSeq" id="WP_013700636.1">
    <property type="nucleotide sequence ID" value="NC_015385.1"/>
</dbReference>
<dbReference type="Gene3D" id="3.20.20.370">
    <property type="entry name" value="Glycoside hydrolase/deacetylase"/>
    <property type="match status" value="1"/>
</dbReference>
<dbReference type="GO" id="GO:0016810">
    <property type="term" value="F:hydrolase activity, acting on carbon-nitrogen (but not peptide) bonds"/>
    <property type="evidence" value="ECO:0007669"/>
    <property type="project" value="InterPro"/>
</dbReference>
<gene>
    <name evidence="2" type="ordered locus">Tresu_0376</name>
</gene>
<name>F2NV94_TRES6</name>
<reference evidence="3" key="2">
    <citation type="submission" date="2011-04" db="EMBL/GenBank/DDBJ databases">
        <title>The complete genome of chromosome of Treponema succinifaciens DSM 2489.</title>
        <authorList>
            <person name="Lucas S."/>
            <person name="Copeland A."/>
            <person name="Lapidus A."/>
            <person name="Bruce D."/>
            <person name="Goodwin L."/>
            <person name="Pitluck S."/>
            <person name="Peters L."/>
            <person name="Kyrpides N."/>
            <person name="Mavromatis K."/>
            <person name="Ivanova N."/>
            <person name="Ovchinnikova G."/>
            <person name="Teshima H."/>
            <person name="Detter J.C."/>
            <person name="Tapia R."/>
            <person name="Han C."/>
            <person name="Land M."/>
            <person name="Hauser L."/>
            <person name="Markowitz V."/>
            <person name="Cheng J.-F."/>
            <person name="Hugenholtz P."/>
            <person name="Woyke T."/>
            <person name="Wu D."/>
            <person name="Gronow S."/>
            <person name="Wellnitz S."/>
            <person name="Brambilla E."/>
            <person name="Klenk H.-P."/>
            <person name="Eisen J.A."/>
        </authorList>
    </citation>
    <scope>NUCLEOTIDE SEQUENCE [LARGE SCALE GENOMIC DNA]</scope>
    <source>
        <strain evidence="3">ATCC 33096 / DSM 2489 / 6091</strain>
    </source>
</reference>
<evidence type="ECO:0000313" key="2">
    <source>
        <dbReference type="EMBL" id="AEB13329.1"/>
    </source>
</evidence>
<dbReference type="InterPro" id="IPR011659">
    <property type="entry name" value="WD40"/>
</dbReference>